<evidence type="ECO:0000259" key="3">
    <source>
        <dbReference type="Pfam" id="PF18962"/>
    </source>
</evidence>
<reference evidence="4" key="1">
    <citation type="journal article" date="2020" name="mSystems">
        <title>Genome- and Community-Level Interaction Insights into Carbon Utilization and Element Cycling Functions of Hydrothermarchaeota in Hydrothermal Sediment.</title>
        <authorList>
            <person name="Zhou Z."/>
            <person name="Liu Y."/>
            <person name="Xu W."/>
            <person name="Pan J."/>
            <person name="Luo Z.H."/>
            <person name="Li M."/>
        </authorList>
    </citation>
    <scope>NUCLEOTIDE SEQUENCE [LARGE SCALE GENOMIC DNA]</scope>
    <source>
        <strain evidence="4">SpSt-1235</strain>
    </source>
</reference>
<proteinExistence type="predicted"/>
<dbReference type="Proteomes" id="UP000885753">
    <property type="component" value="Unassembled WGS sequence"/>
</dbReference>
<name>A0A7C2M930_9FLAO</name>
<gene>
    <name evidence="4" type="ORF">ENO10_04080</name>
</gene>
<organism evidence="4">
    <name type="scientific">Salinimicrobium catena</name>
    <dbReference type="NCBI Taxonomy" id="390640"/>
    <lineage>
        <taxon>Bacteria</taxon>
        <taxon>Pseudomonadati</taxon>
        <taxon>Bacteroidota</taxon>
        <taxon>Flavobacteriia</taxon>
        <taxon>Flavobacteriales</taxon>
        <taxon>Flavobacteriaceae</taxon>
        <taxon>Salinimicrobium</taxon>
    </lineage>
</organism>
<dbReference type="AlphaFoldDB" id="A0A7C2M930"/>
<dbReference type="EMBL" id="DSEE01000300">
    <property type="protein sequence ID" value="HER40380.1"/>
    <property type="molecule type" value="Genomic_DNA"/>
</dbReference>
<feature type="chain" id="PRO_5027662570" evidence="2">
    <location>
        <begin position="24"/>
        <end position="116"/>
    </location>
</feature>
<accession>A0A7C2M930</accession>
<sequence length="116" mass="12724">MKQLYVSFLLIFSLLLYAETATAQISHTATSTTASYKEVPIEGLSIYPNPASGQKVYITTKDNKPKIVEIYNVLGKNILSANLAGNELNISSLDPGVYIMKIQEGRSSATRKLVVR</sequence>
<evidence type="ECO:0000313" key="4">
    <source>
        <dbReference type="EMBL" id="HER40380.1"/>
    </source>
</evidence>
<feature type="domain" description="Secretion system C-terminal sorting" evidence="3">
    <location>
        <begin position="46"/>
        <end position="115"/>
    </location>
</feature>
<comment type="caution">
    <text evidence="4">The sequence shown here is derived from an EMBL/GenBank/DDBJ whole genome shotgun (WGS) entry which is preliminary data.</text>
</comment>
<keyword evidence="1 2" id="KW-0732">Signal</keyword>
<evidence type="ECO:0000256" key="2">
    <source>
        <dbReference type="SAM" id="SignalP"/>
    </source>
</evidence>
<evidence type="ECO:0000256" key="1">
    <source>
        <dbReference type="ARBA" id="ARBA00022729"/>
    </source>
</evidence>
<dbReference type="InterPro" id="IPR026444">
    <property type="entry name" value="Secre_tail"/>
</dbReference>
<dbReference type="NCBIfam" id="TIGR04183">
    <property type="entry name" value="Por_Secre_tail"/>
    <property type="match status" value="1"/>
</dbReference>
<dbReference type="Pfam" id="PF18962">
    <property type="entry name" value="Por_Secre_tail"/>
    <property type="match status" value="1"/>
</dbReference>
<protein>
    <submittedName>
        <fullName evidence="4">T9SS type A sorting domain-containing protein</fullName>
    </submittedName>
</protein>
<feature type="signal peptide" evidence="2">
    <location>
        <begin position="1"/>
        <end position="23"/>
    </location>
</feature>